<sequence length="103" mass="10778">MPEFTTGVTPEGGCTLTVSGEVDIACVEEFLAAARDCVDSAATDVEIDLGGVSFIDSSGLGTLVRIRNQIRERGGKVRLTHVPEVVARVLEVSGLAQAFEAEA</sequence>
<name>A0A3N0DUA7_9ACTN</name>
<dbReference type="EMBL" id="RJSG01000002">
    <property type="protein sequence ID" value="RNL78983.1"/>
    <property type="molecule type" value="Genomic_DNA"/>
</dbReference>
<evidence type="ECO:0000256" key="1">
    <source>
        <dbReference type="ARBA" id="ARBA00009013"/>
    </source>
</evidence>
<organism evidence="4 5">
    <name type="scientific">Nocardioides marmorisolisilvae</name>
    <dbReference type="NCBI Taxonomy" id="1542737"/>
    <lineage>
        <taxon>Bacteria</taxon>
        <taxon>Bacillati</taxon>
        <taxon>Actinomycetota</taxon>
        <taxon>Actinomycetes</taxon>
        <taxon>Propionibacteriales</taxon>
        <taxon>Nocardioidaceae</taxon>
        <taxon>Nocardioides</taxon>
    </lineage>
</organism>
<dbReference type="PANTHER" id="PTHR33495">
    <property type="entry name" value="ANTI-SIGMA FACTOR ANTAGONIST TM_1081-RELATED-RELATED"/>
    <property type="match status" value="1"/>
</dbReference>
<evidence type="ECO:0000259" key="3">
    <source>
        <dbReference type="PROSITE" id="PS50801"/>
    </source>
</evidence>
<gene>
    <name evidence="4" type="ORF">EFL95_08005</name>
</gene>
<dbReference type="Gene3D" id="3.30.750.24">
    <property type="entry name" value="STAS domain"/>
    <property type="match status" value="1"/>
</dbReference>
<evidence type="ECO:0000256" key="2">
    <source>
        <dbReference type="RuleBase" id="RU003749"/>
    </source>
</evidence>
<keyword evidence="5" id="KW-1185">Reference proteome</keyword>
<comment type="caution">
    <text evidence="4">The sequence shown here is derived from an EMBL/GenBank/DDBJ whole genome shotgun (WGS) entry which is preliminary data.</text>
</comment>
<comment type="similarity">
    <text evidence="1 2">Belongs to the anti-sigma-factor antagonist family.</text>
</comment>
<protein>
    <recommendedName>
        <fullName evidence="2">Anti-sigma factor antagonist</fullName>
    </recommendedName>
</protein>
<dbReference type="GO" id="GO:0043856">
    <property type="term" value="F:anti-sigma factor antagonist activity"/>
    <property type="evidence" value="ECO:0007669"/>
    <property type="project" value="InterPro"/>
</dbReference>
<reference evidence="4 5" key="1">
    <citation type="submission" date="2018-11" db="EMBL/GenBank/DDBJ databases">
        <authorList>
            <person name="Li F."/>
        </authorList>
    </citation>
    <scope>NUCLEOTIDE SEQUENCE [LARGE SCALE GENOMIC DNA]</scope>
    <source>
        <strain evidence="4 5">KIS18-7</strain>
    </source>
</reference>
<dbReference type="PROSITE" id="PS50801">
    <property type="entry name" value="STAS"/>
    <property type="match status" value="1"/>
</dbReference>
<dbReference type="RefSeq" id="WP_123233485.1">
    <property type="nucleotide sequence ID" value="NZ_RJSG01000002.1"/>
</dbReference>
<dbReference type="NCBIfam" id="TIGR00377">
    <property type="entry name" value="ant_ant_sig"/>
    <property type="match status" value="1"/>
</dbReference>
<dbReference type="InterPro" id="IPR036513">
    <property type="entry name" value="STAS_dom_sf"/>
</dbReference>
<evidence type="ECO:0000313" key="5">
    <source>
        <dbReference type="Proteomes" id="UP000277094"/>
    </source>
</evidence>
<dbReference type="AlphaFoldDB" id="A0A3N0DUA7"/>
<dbReference type="PANTHER" id="PTHR33495:SF2">
    <property type="entry name" value="ANTI-SIGMA FACTOR ANTAGONIST TM_1081-RELATED"/>
    <property type="match status" value="1"/>
</dbReference>
<feature type="domain" description="STAS" evidence="3">
    <location>
        <begin position="16"/>
        <end position="103"/>
    </location>
</feature>
<dbReference type="Proteomes" id="UP000277094">
    <property type="component" value="Unassembled WGS sequence"/>
</dbReference>
<evidence type="ECO:0000313" key="4">
    <source>
        <dbReference type="EMBL" id="RNL78983.1"/>
    </source>
</evidence>
<dbReference type="Pfam" id="PF01740">
    <property type="entry name" value="STAS"/>
    <property type="match status" value="1"/>
</dbReference>
<accession>A0A3N0DUA7</accession>
<dbReference type="SUPFAM" id="SSF52091">
    <property type="entry name" value="SpoIIaa-like"/>
    <property type="match status" value="1"/>
</dbReference>
<dbReference type="InterPro" id="IPR003658">
    <property type="entry name" value="Anti-sigma_ant"/>
</dbReference>
<dbReference type="OrthoDB" id="4870156at2"/>
<dbReference type="CDD" id="cd07043">
    <property type="entry name" value="STAS_anti-anti-sigma_factors"/>
    <property type="match status" value="1"/>
</dbReference>
<proteinExistence type="inferred from homology"/>
<dbReference type="InterPro" id="IPR002645">
    <property type="entry name" value="STAS_dom"/>
</dbReference>